<accession>A0A968KS63</accession>
<reference evidence="2 3" key="1">
    <citation type="submission" date="2020-03" db="EMBL/GenBank/DDBJ databases">
        <title>Spirochaetal bacteria isolated from arthropods constitute a novel genus Entomospira genus novum within the order Spirochaetales.</title>
        <authorList>
            <person name="Grana-Miraglia L."/>
            <person name="Sikutova S."/>
            <person name="Fingerle V."/>
            <person name="Sing A."/>
            <person name="Castillo-Ramirez S."/>
            <person name="Margos G."/>
            <person name="Rudolf I."/>
        </authorList>
    </citation>
    <scope>NUCLEOTIDE SEQUENCE [LARGE SCALE GENOMIC DNA]</scope>
    <source>
        <strain evidence="2 3">BR193</strain>
    </source>
</reference>
<keyword evidence="3" id="KW-1185">Reference proteome</keyword>
<dbReference type="Gene3D" id="3.40.1580.10">
    <property type="entry name" value="SMI1/KNR4-like"/>
    <property type="match status" value="1"/>
</dbReference>
<comment type="caution">
    <text evidence="2">The sequence shown here is derived from an EMBL/GenBank/DDBJ whole genome shotgun (WGS) entry which is preliminary data.</text>
</comment>
<dbReference type="SUPFAM" id="SSF160631">
    <property type="entry name" value="SMI1/KNR4-like"/>
    <property type="match status" value="1"/>
</dbReference>
<evidence type="ECO:0000259" key="1">
    <source>
        <dbReference type="Pfam" id="PF09346"/>
    </source>
</evidence>
<dbReference type="AlphaFoldDB" id="A0A968KS63"/>
<dbReference type="InterPro" id="IPR037883">
    <property type="entry name" value="Knr4/Smi1-like_sf"/>
</dbReference>
<dbReference type="RefSeq" id="WP_167701036.1">
    <property type="nucleotide sequence ID" value="NZ_CP118176.1"/>
</dbReference>
<protein>
    <submittedName>
        <fullName evidence="2">SMI1/KNR4 family protein</fullName>
    </submittedName>
</protein>
<dbReference type="InterPro" id="IPR018958">
    <property type="entry name" value="Knr4/Smi1-like_dom"/>
</dbReference>
<proteinExistence type="predicted"/>
<evidence type="ECO:0000313" key="2">
    <source>
        <dbReference type="EMBL" id="NIZ41414.1"/>
    </source>
</evidence>
<sequence length="137" mass="15708">MQWNFVEPIENEAHVQEFWNLLGVTIPPAIQATIIAYNGGAPERDLFCTKSGQEHQVGYLLSYNADSAERYDLAQSILLEMRDQLGLLIPLMSDESGGNYICYRPEDGAILFWDHETNHLDLITSSWEDFLNHLYDE</sequence>
<feature type="domain" description="Knr4/Smi1-like" evidence="1">
    <location>
        <begin position="12"/>
        <end position="132"/>
    </location>
</feature>
<dbReference type="EMBL" id="JAATLJ010000003">
    <property type="protein sequence ID" value="NIZ41414.1"/>
    <property type="molecule type" value="Genomic_DNA"/>
</dbReference>
<organism evidence="2 3">
    <name type="scientific">Entomospira entomophila</name>
    <dbReference type="NCBI Taxonomy" id="2719988"/>
    <lineage>
        <taxon>Bacteria</taxon>
        <taxon>Pseudomonadati</taxon>
        <taxon>Spirochaetota</taxon>
        <taxon>Spirochaetia</taxon>
        <taxon>Spirochaetales</taxon>
        <taxon>Spirochaetaceae</taxon>
        <taxon>Entomospira</taxon>
    </lineage>
</organism>
<name>A0A968KS63_9SPIO</name>
<dbReference type="Proteomes" id="UP000711995">
    <property type="component" value="Unassembled WGS sequence"/>
</dbReference>
<evidence type="ECO:0000313" key="3">
    <source>
        <dbReference type="Proteomes" id="UP000711995"/>
    </source>
</evidence>
<gene>
    <name evidence="2" type="ORF">HCT14_07830</name>
</gene>
<dbReference type="Pfam" id="PF09346">
    <property type="entry name" value="SMI1_KNR4"/>
    <property type="match status" value="1"/>
</dbReference>